<gene>
    <name evidence="2" type="ORF">P8935_22580</name>
</gene>
<dbReference type="Pfam" id="PF00248">
    <property type="entry name" value="Aldo_ket_red"/>
    <property type="match status" value="1"/>
</dbReference>
<sequence length="334" mass="36128">MRTSDINISGQSTPLKNVSVIGLGCAAMLGRAGRRESLAALGAAYDAGITFYDTARSYGYGACEGLLGEFFSTGRRSSVVLCTKFGILPGNPGGWKQRVKPLARAVLGIVPQLRGMVRKHAADQFVPGQFSVATLRSSFETSLRELKTDYVDILLMHGPPAGALQDEDILEELRRLVDTGKVRLAGVSGEGDVIRTVFGQHSPVLQAAQFPMNPFSMHLASQTLDAAKSLMLIANHPFGGAEGIANCRTLIDRLRQDPAVPQPLREKLDARDQGLLPEFVLNSIIRDTGISVVIPSMMKPAHLHSNMRAIDQCRFSPSELQFIRHSLAANSQGH</sequence>
<feature type="domain" description="NADP-dependent oxidoreductase" evidence="1">
    <location>
        <begin position="21"/>
        <end position="324"/>
    </location>
</feature>
<name>A0AAU7DJS9_9BACT</name>
<evidence type="ECO:0000259" key="1">
    <source>
        <dbReference type="Pfam" id="PF00248"/>
    </source>
</evidence>
<dbReference type="RefSeq" id="WP_348262569.1">
    <property type="nucleotide sequence ID" value="NZ_CP121196.1"/>
</dbReference>
<reference evidence="2" key="1">
    <citation type="submission" date="2023-03" db="EMBL/GenBank/DDBJ databases">
        <title>Edaphobacter sp.</title>
        <authorList>
            <person name="Huber K.J."/>
            <person name="Papendorf J."/>
            <person name="Pilke C."/>
            <person name="Bunk B."/>
            <person name="Sproeer C."/>
            <person name="Pester M."/>
        </authorList>
    </citation>
    <scope>NUCLEOTIDE SEQUENCE</scope>
    <source>
        <strain evidence="2">DSM 110680</strain>
    </source>
</reference>
<dbReference type="EMBL" id="CP121196">
    <property type="protein sequence ID" value="XBH17338.1"/>
    <property type="molecule type" value="Genomic_DNA"/>
</dbReference>
<dbReference type="InterPro" id="IPR036812">
    <property type="entry name" value="NAD(P)_OxRdtase_dom_sf"/>
</dbReference>
<dbReference type="AlphaFoldDB" id="A0AAU7DJS9"/>
<dbReference type="Gene3D" id="3.20.20.100">
    <property type="entry name" value="NADP-dependent oxidoreductase domain"/>
    <property type="match status" value="1"/>
</dbReference>
<evidence type="ECO:0000313" key="2">
    <source>
        <dbReference type="EMBL" id="XBH17338.1"/>
    </source>
</evidence>
<dbReference type="PANTHER" id="PTHR43312:SF1">
    <property type="entry name" value="NADP-DEPENDENT OXIDOREDUCTASE DOMAIN-CONTAINING PROTEIN"/>
    <property type="match status" value="1"/>
</dbReference>
<dbReference type="PANTHER" id="PTHR43312">
    <property type="entry name" value="D-THREO-ALDOSE 1-DEHYDROGENASE"/>
    <property type="match status" value="1"/>
</dbReference>
<dbReference type="InterPro" id="IPR023210">
    <property type="entry name" value="NADP_OxRdtase_dom"/>
</dbReference>
<protein>
    <submittedName>
        <fullName evidence="2">Aldo/keto reductase</fullName>
    </submittedName>
</protein>
<dbReference type="SUPFAM" id="SSF51430">
    <property type="entry name" value="NAD(P)-linked oxidoreductase"/>
    <property type="match status" value="1"/>
</dbReference>
<dbReference type="InterPro" id="IPR053135">
    <property type="entry name" value="AKR2_Oxidoreductase"/>
</dbReference>
<organism evidence="2">
    <name type="scientific">Telmatobacter sp. DSM 110680</name>
    <dbReference type="NCBI Taxonomy" id="3036704"/>
    <lineage>
        <taxon>Bacteria</taxon>
        <taxon>Pseudomonadati</taxon>
        <taxon>Acidobacteriota</taxon>
        <taxon>Terriglobia</taxon>
        <taxon>Terriglobales</taxon>
        <taxon>Acidobacteriaceae</taxon>
        <taxon>Telmatobacter</taxon>
    </lineage>
</organism>
<proteinExistence type="predicted"/>
<accession>A0AAU7DJS9</accession>